<evidence type="ECO:0000313" key="3">
    <source>
        <dbReference type="Proteomes" id="UP001528823"/>
    </source>
</evidence>
<feature type="compositionally biased region" description="Polar residues" evidence="1">
    <location>
        <begin position="50"/>
        <end position="61"/>
    </location>
</feature>
<gene>
    <name evidence="2" type="ORF">ORQ98_04685</name>
</gene>
<feature type="compositionally biased region" description="Low complexity" evidence="1">
    <location>
        <begin position="104"/>
        <end position="134"/>
    </location>
</feature>
<evidence type="ECO:0000313" key="2">
    <source>
        <dbReference type="EMBL" id="MDE1461257.1"/>
    </source>
</evidence>
<feature type="compositionally biased region" description="Polar residues" evidence="1">
    <location>
        <begin position="135"/>
        <end position="173"/>
    </location>
</feature>
<proteinExistence type="predicted"/>
<keyword evidence="3" id="KW-1185">Reference proteome</keyword>
<dbReference type="Proteomes" id="UP001528823">
    <property type="component" value="Unassembled WGS sequence"/>
</dbReference>
<evidence type="ECO:0000256" key="1">
    <source>
        <dbReference type="SAM" id="MobiDB-lite"/>
    </source>
</evidence>
<reference evidence="2 3" key="1">
    <citation type="submission" date="2022-11" db="EMBL/GenBank/DDBJ databases">
        <title>Spartinivicinus poritis sp. nov., isolated from scleractinian coral Porites lutea.</title>
        <authorList>
            <person name="Zhang G."/>
            <person name="Cai L."/>
            <person name="Wei Q."/>
        </authorList>
    </citation>
    <scope>NUCLEOTIDE SEQUENCE [LARGE SCALE GENOMIC DNA]</scope>
    <source>
        <strain evidence="2 3">A2-2</strain>
    </source>
</reference>
<name>A0ABT5U4G8_9GAMM</name>
<feature type="region of interest" description="Disordered" evidence="1">
    <location>
        <begin position="1"/>
        <end position="38"/>
    </location>
</feature>
<sequence length="302" mass="31950">MEVSHTLAVVSNRVAQRPELNQEQQQREARTQQPVGVEVQISREARNTLASQASLATQPLTLSEPPPSAQTSAIESRPVTVSLNNEPQARVAERDVSALPNNNTEARQPAQAPEQTTAQTQQAQTVQQPTQQAAGNPQNTTAENTPTNQPAATNGSVQSTVVSQPQASLNQPANNEITNEVVLAIDIREVIPDADEESEQVVNQAQQNQASSADQTVNVGADAENDITVASEVNAQAGGVTIANPNLNPPANEVAAEQPNNATAAATTVEEPATTVTAAAIDQFRQVALSDQERQIIESFDV</sequence>
<protein>
    <submittedName>
        <fullName evidence="2">Uncharacterized protein</fullName>
    </submittedName>
</protein>
<comment type="caution">
    <text evidence="2">The sequence shown here is derived from an EMBL/GenBank/DDBJ whole genome shotgun (WGS) entry which is preliminary data.</text>
</comment>
<feature type="compositionally biased region" description="Polar residues" evidence="1">
    <location>
        <begin position="69"/>
        <end position="87"/>
    </location>
</feature>
<feature type="region of interest" description="Disordered" evidence="1">
    <location>
        <begin position="50"/>
        <end position="173"/>
    </location>
</feature>
<dbReference type="RefSeq" id="WP_274687623.1">
    <property type="nucleotide sequence ID" value="NZ_JAPMOU010000004.1"/>
</dbReference>
<dbReference type="EMBL" id="JAPMOU010000004">
    <property type="protein sequence ID" value="MDE1461257.1"/>
    <property type="molecule type" value="Genomic_DNA"/>
</dbReference>
<organism evidence="2 3">
    <name type="scientific">Spartinivicinus poritis</name>
    <dbReference type="NCBI Taxonomy" id="2994640"/>
    <lineage>
        <taxon>Bacteria</taxon>
        <taxon>Pseudomonadati</taxon>
        <taxon>Pseudomonadota</taxon>
        <taxon>Gammaproteobacteria</taxon>
        <taxon>Oceanospirillales</taxon>
        <taxon>Zooshikellaceae</taxon>
        <taxon>Spartinivicinus</taxon>
    </lineage>
</organism>
<accession>A0ABT5U4G8</accession>